<dbReference type="CDD" id="cd02846">
    <property type="entry name" value="PAZ_argonaute_like"/>
    <property type="match status" value="1"/>
</dbReference>
<evidence type="ECO:0000313" key="3">
    <source>
        <dbReference type="EMBL" id="KAK3170326.1"/>
    </source>
</evidence>
<proteinExistence type="predicted"/>
<dbReference type="PANTHER" id="PTHR22891">
    <property type="entry name" value="EUKARYOTIC TRANSLATION INITIATION FACTOR 2C"/>
    <property type="match status" value="1"/>
</dbReference>
<dbReference type="SUPFAM" id="SSF101690">
    <property type="entry name" value="PAZ domain"/>
    <property type="match status" value="1"/>
</dbReference>
<evidence type="ECO:0000259" key="2">
    <source>
        <dbReference type="PROSITE" id="PS50822"/>
    </source>
</evidence>
<evidence type="ECO:0000313" key="4">
    <source>
        <dbReference type="Proteomes" id="UP001276659"/>
    </source>
</evidence>
<evidence type="ECO:0000256" key="1">
    <source>
        <dbReference type="SAM" id="MobiDB-lite"/>
    </source>
</evidence>
<reference evidence="3" key="1">
    <citation type="submission" date="2022-11" db="EMBL/GenBank/DDBJ databases">
        <title>Chromosomal genome sequence assembly and mating type (MAT) locus characterization of the leprose asexual lichenized fungus Lepraria neglecta (Nyl.) Erichsen.</title>
        <authorList>
            <person name="Allen J.L."/>
            <person name="Pfeffer B."/>
        </authorList>
    </citation>
    <scope>NUCLEOTIDE SEQUENCE</scope>
    <source>
        <strain evidence="3">Allen 5258</strain>
    </source>
</reference>
<dbReference type="InterPro" id="IPR036085">
    <property type="entry name" value="PAZ_dom_sf"/>
</dbReference>
<organism evidence="3 4">
    <name type="scientific">Lepraria neglecta</name>
    <dbReference type="NCBI Taxonomy" id="209136"/>
    <lineage>
        <taxon>Eukaryota</taxon>
        <taxon>Fungi</taxon>
        <taxon>Dikarya</taxon>
        <taxon>Ascomycota</taxon>
        <taxon>Pezizomycotina</taxon>
        <taxon>Lecanoromycetes</taxon>
        <taxon>OSLEUM clade</taxon>
        <taxon>Lecanoromycetidae</taxon>
        <taxon>Lecanorales</taxon>
        <taxon>Lecanorineae</taxon>
        <taxon>Stereocaulaceae</taxon>
        <taxon>Lepraria</taxon>
    </lineage>
</organism>
<protein>
    <recommendedName>
        <fullName evidence="2">Piwi domain-containing protein</fullName>
    </recommendedName>
</protein>
<dbReference type="Gene3D" id="2.170.260.10">
    <property type="entry name" value="paz domain"/>
    <property type="match status" value="1"/>
</dbReference>
<dbReference type="Gene3D" id="3.30.420.10">
    <property type="entry name" value="Ribonuclease H-like superfamily/Ribonuclease H"/>
    <property type="match status" value="1"/>
</dbReference>
<dbReference type="PROSITE" id="PS50822">
    <property type="entry name" value="PIWI"/>
    <property type="match status" value="1"/>
</dbReference>
<sequence length="481" mass="53025">MKPSSGVTLYQYDLGTVLSLEHAEFAARTPNLATDFKSNLVSRTDLGIQEKAFEIQYTREGEDRPGPRTKTYQVKITKRHVLPLVNFMQCLSAPRANNPQSNNAITTIGQKGFPIVRPSTGNELGEGEVSFNASVGALRVPEKLSELINRFGNTHGHDAQRLHTFLKEIRVEITYPRVKNSAGELIKVVKTISGLAHWDDSQNYKEPGNRPVGEAQASKDKLEAPAPSAVQSGKVVGKAKGKPKGEDSQPPHGFETVYDYFDRKYELQAGGMPVVNVGNKENPAYVPPEFCLIKQHRDIKHGIHTVCVLGHGKKFFLAKNYCANLALKLNSKAGGTNRVLQNDKLRVIADGNTMVVGIDVTHPSPGSGDSAPSVAAMVASIDTKLGQWPVDLRINKSRQEMISGGQRIIRDFHKTYSSTVSEGQYENVIKQEFHPIQELCNPEYKRYGRQKASHRFYVDGSKKTNPPNGSLVDRGITGARN</sequence>
<gene>
    <name evidence="3" type="ORF">OEA41_009713</name>
</gene>
<feature type="region of interest" description="Disordered" evidence="1">
    <location>
        <begin position="199"/>
        <end position="253"/>
    </location>
</feature>
<comment type="caution">
    <text evidence="3">The sequence shown here is derived from an EMBL/GenBank/DDBJ whole genome shotgun (WGS) entry which is preliminary data.</text>
</comment>
<keyword evidence="4" id="KW-1185">Reference proteome</keyword>
<dbReference type="SUPFAM" id="SSF53098">
    <property type="entry name" value="Ribonuclease H-like"/>
    <property type="match status" value="1"/>
</dbReference>
<dbReference type="EMBL" id="JASNWA010000009">
    <property type="protein sequence ID" value="KAK3170326.1"/>
    <property type="molecule type" value="Genomic_DNA"/>
</dbReference>
<dbReference type="Pfam" id="PF02171">
    <property type="entry name" value="Piwi"/>
    <property type="match status" value="1"/>
</dbReference>
<dbReference type="InterPro" id="IPR012337">
    <property type="entry name" value="RNaseH-like_sf"/>
</dbReference>
<accession>A0AAD9Z2J3</accession>
<feature type="domain" description="Piwi" evidence="2">
    <location>
        <begin position="286"/>
        <end position="384"/>
    </location>
</feature>
<dbReference type="InterPro" id="IPR003165">
    <property type="entry name" value="Piwi"/>
</dbReference>
<name>A0AAD9Z2J3_9LECA</name>
<dbReference type="AlphaFoldDB" id="A0AAD9Z2J3"/>
<feature type="region of interest" description="Disordered" evidence="1">
    <location>
        <begin position="458"/>
        <end position="481"/>
    </location>
</feature>
<dbReference type="GO" id="GO:0003676">
    <property type="term" value="F:nucleic acid binding"/>
    <property type="evidence" value="ECO:0007669"/>
    <property type="project" value="InterPro"/>
</dbReference>
<dbReference type="InterPro" id="IPR036397">
    <property type="entry name" value="RNaseH_sf"/>
</dbReference>
<dbReference type="Proteomes" id="UP001276659">
    <property type="component" value="Unassembled WGS sequence"/>
</dbReference>